<keyword evidence="3 6" id="KW-0560">Oxidoreductase</keyword>
<dbReference type="NCBIfam" id="NF004045">
    <property type="entry name" value="PRK05562.1"/>
    <property type="match status" value="1"/>
</dbReference>
<evidence type="ECO:0000256" key="5">
    <source>
        <dbReference type="ARBA" id="ARBA00023244"/>
    </source>
</evidence>
<protein>
    <recommendedName>
        <fullName evidence="2">precorrin-2 dehydrogenase</fullName>
        <ecNumber evidence="2">1.3.1.76</ecNumber>
    </recommendedName>
</protein>
<dbReference type="InterPro" id="IPR036291">
    <property type="entry name" value="NAD(P)-bd_dom_sf"/>
</dbReference>
<name>A0A1S8MT88_CLOSA</name>
<evidence type="ECO:0000313" key="6">
    <source>
        <dbReference type="EMBL" id="OOM07374.1"/>
    </source>
</evidence>
<evidence type="ECO:0000313" key="7">
    <source>
        <dbReference type="Proteomes" id="UP000191154"/>
    </source>
</evidence>
<comment type="pathway">
    <text evidence="1">Porphyrin-containing compound metabolism; siroheme biosynthesis; sirohydrochlorin from precorrin-2: step 1/1.</text>
</comment>
<dbReference type="STRING" id="169679.CSACC_31560"/>
<proteinExistence type="predicted"/>
<dbReference type="GO" id="GO:0019354">
    <property type="term" value="P:siroheme biosynthetic process"/>
    <property type="evidence" value="ECO:0007669"/>
    <property type="project" value="UniProtKB-UniPathway"/>
</dbReference>
<dbReference type="SUPFAM" id="SSF51735">
    <property type="entry name" value="NAD(P)-binding Rossmann-fold domains"/>
    <property type="match status" value="1"/>
</dbReference>
<evidence type="ECO:0000256" key="1">
    <source>
        <dbReference type="ARBA" id="ARBA00005010"/>
    </source>
</evidence>
<keyword evidence="6" id="KW-0456">Lyase</keyword>
<accession>A0A1S8MT88</accession>
<dbReference type="GO" id="GO:0043115">
    <property type="term" value="F:precorrin-2 dehydrogenase activity"/>
    <property type="evidence" value="ECO:0007669"/>
    <property type="project" value="UniProtKB-EC"/>
</dbReference>
<keyword evidence="6" id="KW-0489">Methyltransferase</keyword>
<dbReference type="AlphaFoldDB" id="A0A1S8MT88"/>
<sequence length="227" mass="26211">MHKDNREDIQNVISNYSYIGLLSNKLKVGIIGAGKGGTIKIKHFVNNKCYVEVLSQNFNEEIIEISKKFPERVKLVKEEFTNDFLKDKHLIVIAVDDEKLRAMIRKYCDDNYKIYIDCSNFLDGMGVVPVERSTENISFALNTKGGNPKGAILVSNKIKEMLLEYDEFISFTTKIRNRVKKVPTYKNEVLQFIGTENFITSFNEGNFKKDLESKFPKEVVEYLLNEK</sequence>
<keyword evidence="6" id="KW-0808">Transferase</keyword>
<keyword evidence="4" id="KW-0520">NAD</keyword>
<evidence type="ECO:0000256" key="2">
    <source>
        <dbReference type="ARBA" id="ARBA00012400"/>
    </source>
</evidence>
<dbReference type="Pfam" id="PF13241">
    <property type="entry name" value="NAD_binding_7"/>
    <property type="match status" value="1"/>
</dbReference>
<dbReference type="UniPathway" id="UPA00262">
    <property type="reaction ID" value="UER00222"/>
</dbReference>
<reference evidence="6 7" key="1">
    <citation type="submission" date="2016-05" db="EMBL/GenBank/DDBJ databases">
        <title>Microbial solvent formation.</title>
        <authorList>
            <person name="Poehlein A."/>
            <person name="Montoya Solano J.D."/>
            <person name="Flitsch S."/>
            <person name="Krabben P."/>
            <person name="Duerre P."/>
            <person name="Daniel R."/>
        </authorList>
    </citation>
    <scope>NUCLEOTIDE SEQUENCE [LARGE SCALE GENOMIC DNA]</scope>
    <source>
        <strain evidence="6 7">L1-8</strain>
    </source>
</reference>
<dbReference type="InterPro" id="IPR028161">
    <property type="entry name" value="Met8-like"/>
</dbReference>
<dbReference type="Gene3D" id="3.40.50.720">
    <property type="entry name" value="NAD(P)-binding Rossmann-like Domain"/>
    <property type="match status" value="1"/>
</dbReference>
<evidence type="ECO:0000256" key="4">
    <source>
        <dbReference type="ARBA" id="ARBA00023027"/>
    </source>
</evidence>
<dbReference type="GO" id="GO:0008168">
    <property type="term" value="F:methyltransferase activity"/>
    <property type="evidence" value="ECO:0007669"/>
    <property type="project" value="UniProtKB-KW"/>
</dbReference>
<dbReference type="PANTHER" id="PTHR35330">
    <property type="entry name" value="SIROHEME BIOSYNTHESIS PROTEIN MET8"/>
    <property type="match status" value="1"/>
</dbReference>
<dbReference type="GO" id="GO:0032259">
    <property type="term" value="P:methylation"/>
    <property type="evidence" value="ECO:0007669"/>
    <property type="project" value="UniProtKB-KW"/>
</dbReference>
<dbReference type="EMBL" id="LZYZ01000008">
    <property type="protein sequence ID" value="OOM07374.1"/>
    <property type="molecule type" value="Genomic_DNA"/>
</dbReference>
<dbReference type="GO" id="GO:0004325">
    <property type="term" value="F:ferrochelatase activity"/>
    <property type="evidence" value="ECO:0007669"/>
    <property type="project" value="InterPro"/>
</dbReference>
<gene>
    <name evidence="6" type="primary">cysG</name>
    <name evidence="6" type="ORF">CLOSAC_39030</name>
</gene>
<dbReference type="Proteomes" id="UP000191154">
    <property type="component" value="Unassembled WGS sequence"/>
</dbReference>
<dbReference type="RefSeq" id="WP_077866920.1">
    <property type="nucleotide sequence ID" value="NZ_LZYZ01000008.1"/>
</dbReference>
<evidence type="ECO:0000256" key="3">
    <source>
        <dbReference type="ARBA" id="ARBA00023002"/>
    </source>
</evidence>
<comment type="caution">
    <text evidence="6">The sequence shown here is derived from an EMBL/GenBank/DDBJ whole genome shotgun (WGS) entry which is preliminary data.</text>
</comment>
<keyword evidence="5" id="KW-0627">Porphyrin biosynthesis</keyword>
<dbReference type="PANTHER" id="PTHR35330:SF1">
    <property type="entry name" value="SIROHEME BIOSYNTHESIS PROTEIN MET8"/>
    <property type="match status" value="1"/>
</dbReference>
<dbReference type="EC" id="1.3.1.76" evidence="2"/>
<organism evidence="6 7">
    <name type="scientific">Clostridium saccharobutylicum</name>
    <dbReference type="NCBI Taxonomy" id="169679"/>
    <lineage>
        <taxon>Bacteria</taxon>
        <taxon>Bacillati</taxon>
        <taxon>Bacillota</taxon>
        <taxon>Clostridia</taxon>
        <taxon>Eubacteriales</taxon>
        <taxon>Clostridiaceae</taxon>
        <taxon>Clostridium</taxon>
    </lineage>
</organism>